<sequence length="77" mass="8284">MALIGLSCLAPLINSSQGLLKRMPMLNVDDPTLSQVAKLIKTQLNKAWASFCISQEAEAKDDINVSQVPGQESTVVI</sequence>
<dbReference type="Proteomes" id="UP000297245">
    <property type="component" value="Unassembled WGS sequence"/>
</dbReference>
<protein>
    <submittedName>
        <fullName evidence="1">Uncharacterized protein</fullName>
    </submittedName>
</protein>
<keyword evidence="2" id="KW-1185">Reference proteome</keyword>
<name>A0A4S8KPB8_DENBC</name>
<evidence type="ECO:0000313" key="1">
    <source>
        <dbReference type="EMBL" id="THU77534.1"/>
    </source>
</evidence>
<organism evidence="1 2">
    <name type="scientific">Dendrothele bispora (strain CBS 962.96)</name>
    <dbReference type="NCBI Taxonomy" id="1314807"/>
    <lineage>
        <taxon>Eukaryota</taxon>
        <taxon>Fungi</taxon>
        <taxon>Dikarya</taxon>
        <taxon>Basidiomycota</taxon>
        <taxon>Agaricomycotina</taxon>
        <taxon>Agaricomycetes</taxon>
        <taxon>Agaricomycetidae</taxon>
        <taxon>Agaricales</taxon>
        <taxon>Agaricales incertae sedis</taxon>
        <taxon>Dendrothele</taxon>
    </lineage>
</organism>
<gene>
    <name evidence="1" type="ORF">K435DRAFT_877718</name>
</gene>
<proteinExistence type="predicted"/>
<dbReference type="EMBL" id="ML180410">
    <property type="protein sequence ID" value="THU77534.1"/>
    <property type="molecule type" value="Genomic_DNA"/>
</dbReference>
<dbReference type="AlphaFoldDB" id="A0A4S8KPB8"/>
<reference evidence="1 2" key="1">
    <citation type="journal article" date="2019" name="Nat. Ecol. Evol.">
        <title>Megaphylogeny resolves global patterns of mushroom evolution.</title>
        <authorList>
            <person name="Varga T."/>
            <person name="Krizsan K."/>
            <person name="Foldi C."/>
            <person name="Dima B."/>
            <person name="Sanchez-Garcia M."/>
            <person name="Sanchez-Ramirez S."/>
            <person name="Szollosi G.J."/>
            <person name="Szarkandi J.G."/>
            <person name="Papp V."/>
            <person name="Albert L."/>
            <person name="Andreopoulos W."/>
            <person name="Angelini C."/>
            <person name="Antonin V."/>
            <person name="Barry K.W."/>
            <person name="Bougher N.L."/>
            <person name="Buchanan P."/>
            <person name="Buyck B."/>
            <person name="Bense V."/>
            <person name="Catcheside P."/>
            <person name="Chovatia M."/>
            <person name="Cooper J."/>
            <person name="Damon W."/>
            <person name="Desjardin D."/>
            <person name="Finy P."/>
            <person name="Geml J."/>
            <person name="Haridas S."/>
            <person name="Hughes K."/>
            <person name="Justo A."/>
            <person name="Karasinski D."/>
            <person name="Kautmanova I."/>
            <person name="Kiss B."/>
            <person name="Kocsube S."/>
            <person name="Kotiranta H."/>
            <person name="LaButti K.M."/>
            <person name="Lechner B.E."/>
            <person name="Liimatainen K."/>
            <person name="Lipzen A."/>
            <person name="Lukacs Z."/>
            <person name="Mihaltcheva S."/>
            <person name="Morgado L.N."/>
            <person name="Niskanen T."/>
            <person name="Noordeloos M.E."/>
            <person name="Ohm R.A."/>
            <person name="Ortiz-Santana B."/>
            <person name="Ovrebo C."/>
            <person name="Racz N."/>
            <person name="Riley R."/>
            <person name="Savchenko A."/>
            <person name="Shiryaev A."/>
            <person name="Soop K."/>
            <person name="Spirin V."/>
            <person name="Szebenyi C."/>
            <person name="Tomsovsky M."/>
            <person name="Tulloss R.E."/>
            <person name="Uehling J."/>
            <person name="Grigoriev I.V."/>
            <person name="Vagvolgyi C."/>
            <person name="Papp T."/>
            <person name="Martin F.M."/>
            <person name="Miettinen O."/>
            <person name="Hibbett D.S."/>
            <person name="Nagy L.G."/>
        </authorList>
    </citation>
    <scope>NUCLEOTIDE SEQUENCE [LARGE SCALE GENOMIC DNA]</scope>
    <source>
        <strain evidence="1 2">CBS 962.96</strain>
    </source>
</reference>
<evidence type="ECO:0000313" key="2">
    <source>
        <dbReference type="Proteomes" id="UP000297245"/>
    </source>
</evidence>
<accession>A0A4S8KPB8</accession>